<sequence>MNRKTSHESLSRRSFLTAGMLGVGGLTLSDVLRLRAEAGKAKAAPDTSVIFVWLAGGPPHMETYDMKPDAPSDYRGLFSP</sequence>
<organism evidence="1">
    <name type="scientific">marine metagenome</name>
    <dbReference type="NCBI Taxonomy" id="408172"/>
    <lineage>
        <taxon>unclassified sequences</taxon>
        <taxon>metagenomes</taxon>
        <taxon>ecological metagenomes</taxon>
    </lineage>
</organism>
<dbReference type="PROSITE" id="PS51318">
    <property type="entry name" value="TAT"/>
    <property type="match status" value="1"/>
</dbReference>
<dbReference type="AlphaFoldDB" id="A0A382S2Z0"/>
<feature type="non-terminal residue" evidence="1">
    <location>
        <position position="80"/>
    </location>
</feature>
<accession>A0A382S2Z0</accession>
<evidence type="ECO:0000313" key="1">
    <source>
        <dbReference type="EMBL" id="SVD04223.1"/>
    </source>
</evidence>
<evidence type="ECO:0008006" key="2">
    <source>
        <dbReference type="Google" id="ProtNLM"/>
    </source>
</evidence>
<protein>
    <recommendedName>
        <fullName evidence="2">DUF1501 domain-containing protein</fullName>
    </recommendedName>
</protein>
<dbReference type="EMBL" id="UINC01126010">
    <property type="protein sequence ID" value="SVD04223.1"/>
    <property type="molecule type" value="Genomic_DNA"/>
</dbReference>
<proteinExistence type="predicted"/>
<gene>
    <name evidence="1" type="ORF">METZ01_LOCUS357077</name>
</gene>
<reference evidence="1" key="1">
    <citation type="submission" date="2018-05" db="EMBL/GenBank/DDBJ databases">
        <authorList>
            <person name="Lanie J.A."/>
            <person name="Ng W.-L."/>
            <person name="Kazmierczak K.M."/>
            <person name="Andrzejewski T.M."/>
            <person name="Davidsen T.M."/>
            <person name="Wayne K.J."/>
            <person name="Tettelin H."/>
            <person name="Glass J.I."/>
            <person name="Rusch D."/>
            <person name="Podicherti R."/>
            <person name="Tsui H.-C.T."/>
            <person name="Winkler M.E."/>
        </authorList>
    </citation>
    <scope>NUCLEOTIDE SEQUENCE</scope>
</reference>
<name>A0A382S2Z0_9ZZZZ</name>
<dbReference type="InterPro" id="IPR006311">
    <property type="entry name" value="TAT_signal"/>
</dbReference>